<dbReference type="Pfam" id="PF13495">
    <property type="entry name" value="Phage_int_SAM_4"/>
    <property type="match status" value="1"/>
</dbReference>
<feature type="domain" description="Core-binding (CB)" evidence="5">
    <location>
        <begin position="1"/>
        <end position="79"/>
    </location>
</feature>
<comment type="caution">
    <text evidence="6">The sequence shown here is derived from an EMBL/GenBank/DDBJ whole genome shotgun (WGS) entry which is preliminary data.</text>
</comment>
<dbReference type="Gene3D" id="1.10.443.10">
    <property type="entry name" value="Intergrase catalytic core"/>
    <property type="match status" value="1"/>
</dbReference>
<organism evidence="6 7">
    <name type="scientific">Winogradskyella haliclonae</name>
    <dbReference type="NCBI Taxonomy" id="2048558"/>
    <lineage>
        <taxon>Bacteria</taxon>
        <taxon>Pseudomonadati</taxon>
        <taxon>Bacteroidota</taxon>
        <taxon>Flavobacteriia</taxon>
        <taxon>Flavobacteriales</taxon>
        <taxon>Flavobacteriaceae</taxon>
        <taxon>Winogradskyella</taxon>
    </lineage>
</organism>
<dbReference type="InterPro" id="IPR011010">
    <property type="entry name" value="DNA_brk_join_enz"/>
</dbReference>
<sequence length="288" mass="33900">MTFKDYLQQKDLIPQTLNRYLREINKYISFIESKGISIYAIEKKHLLSYLKYVREQRNASNGVIYKVFTIIRHYHAFLNLSYGCFDITFSIKIRGAHPKRLRYLFNEEQLQQLCEDYLHYVRLFKPTKNHLAYDADYKGLLQRRYIAFSLVVYQGLKPKEIIKLEKQDFDFTKGTVRIKSALKSAGRTLPLNVSQIGVLLQHFSTETTIITNHLKQFEYINSTLKSLHPKFESVTQIRASVIGNWIKQHGLRKAQYLAGHRKILNTEEYLENDFEGLKNQLDAFHPLG</sequence>
<dbReference type="RefSeq" id="WP_188375389.1">
    <property type="nucleotide sequence ID" value="NZ_BMDQ01000006.1"/>
</dbReference>
<dbReference type="SUPFAM" id="SSF56349">
    <property type="entry name" value="DNA breaking-rejoining enzymes"/>
    <property type="match status" value="1"/>
</dbReference>
<dbReference type="PROSITE" id="PS51900">
    <property type="entry name" value="CB"/>
    <property type="match status" value="1"/>
</dbReference>
<keyword evidence="2 4" id="KW-0238">DNA-binding</keyword>
<evidence type="ECO:0000256" key="2">
    <source>
        <dbReference type="ARBA" id="ARBA00023125"/>
    </source>
</evidence>
<evidence type="ECO:0000259" key="5">
    <source>
        <dbReference type="PROSITE" id="PS51900"/>
    </source>
</evidence>
<protein>
    <recommendedName>
        <fullName evidence="5">Core-binding (CB) domain-containing protein</fullName>
    </recommendedName>
</protein>
<keyword evidence="3" id="KW-0233">DNA recombination</keyword>
<dbReference type="InterPro" id="IPR044068">
    <property type="entry name" value="CB"/>
</dbReference>
<evidence type="ECO:0000256" key="4">
    <source>
        <dbReference type="PROSITE-ProRule" id="PRU01248"/>
    </source>
</evidence>
<evidence type="ECO:0000256" key="1">
    <source>
        <dbReference type="ARBA" id="ARBA00022908"/>
    </source>
</evidence>
<gene>
    <name evidence="6" type="ORF">GCM10011444_27920</name>
</gene>
<dbReference type="Proteomes" id="UP000624701">
    <property type="component" value="Unassembled WGS sequence"/>
</dbReference>
<dbReference type="EMBL" id="BMDQ01000006">
    <property type="protein sequence ID" value="GGI58483.1"/>
    <property type="molecule type" value="Genomic_DNA"/>
</dbReference>
<dbReference type="InterPro" id="IPR004107">
    <property type="entry name" value="Integrase_SAM-like_N"/>
</dbReference>
<evidence type="ECO:0000313" key="7">
    <source>
        <dbReference type="Proteomes" id="UP000624701"/>
    </source>
</evidence>
<dbReference type="Gene3D" id="1.10.150.130">
    <property type="match status" value="1"/>
</dbReference>
<accession>A0ABQ2C333</accession>
<keyword evidence="7" id="KW-1185">Reference proteome</keyword>
<name>A0ABQ2C333_9FLAO</name>
<evidence type="ECO:0000256" key="3">
    <source>
        <dbReference type="ARBA" id="ARBA00023172"/>
    </source>
</evidence>
<dbReference type="InterPro" id="IPR013762">
    <property type="entry name" value="Integrase-like_cat_sf"/>
</dbReference>
<reference evidence="7" key="1">
    <citation type="journal article" date="2019" name="Int. J. Syst. Evol. Microbiol.">
        <title>The Global Catalogue of Microorganisms (GCM) 10K type strain sequencing project: providing services to taxonomists for standard genome sequencing and annotation.</title>
        <authorList>
            <consortium name="The Broad Institute Genomics Platform"/>
            <consortium name="The Broad Institute Genome Sequencing Center for Infectious Disease"/>
            <person name="Wu L."/>
            <person name="Ma J."/>
        </authorList>
    </citation>
    <scope>NUCLEOTIDE SEQUENCE [LARGE SCALE GENOMIC DNA]</scope>
    <source>
        <strain evidence="7">CCM 8681</strain>
    </source>
</reference>
<dbReference type="InterPro" id="IPR010998">
    <property type="entry name" value="Integrase_recombinase_N"/>
</dbReference>
<evidence type="ECO:0000313" key="6">
    <source>
        <dbReference type="EMBL" id="GGI58483.1"/>
    </source>
</evidence>
<proteinExistence type="predicted"/>
<keyword evidence="1" id="KW-0229">DNA integration</keyword>